<reference evidence="2 3" key="1">
    <citation type="journal article" date="2008" name="Proc. Natl. Acad. Sci. U.S.A.">
        <title>Niche adaptation and genome expansion in the chlorophyll d-producing cyanobacterium Acaryochloris marina.</title>
        <authorList>
            <person name="Swingley W.D."/>
            <person name="Chen M."/>
            <person name="Cheung P.C."/>
            <person name="Conrad A.L."/>
            <person name="Dejesa L.C."/>
            <person name="Hao J."/>
            <person name="Honchak B.M."/>
            <person name="Karbach L.E."/>
            <person name="Kurdoglu A."/>
            <person name="Lahiri S."/>
            <person name="Mastrian S.D."/>
            <person name="Miyashita H."/>
            <person name="Page L."/>
            <person name="Ramakrishna P."/>
            <person name="Satoh S."/>
            <person name="Sattley W.M."/>
            <person name="Shimada Y."/>
            <person name="Taylor H.L."/>
            <person name="Tomo T."/>
            <person name="Tsuchiya T."/>
            <person name="Wang Z.T."/>
            <person name="Raymond J."/>
            <person name="Mimuro M."/>
            <person name="Blankenship R.E."/>
            <person name="Touchman J.W."/>
        </authorList>
    </citation>
    <scope>NUCLEOTIDE SEQUENCE [LARGE SCALE GENOMIC DNA]</scope>
    <source>
        <strain evidence="3">MBIC 11017</strain>
        <plasmid evidence="3">Plasmid pREB1</plasmid>
    </source>
</reference>
<evidence type="ECO:0000256" key="1">
    <source>
        <dbReference type="SAM" id="MobiDB-lite"/>
    </source>
</evidence>
<keyword evidence="3" id="KW-1185">Reference proteome</keyword>
<dbReference type="EMBL" id="CP000838">
    <property type="protein sequence ID" value="ABW31717.1"/>
    <property type="molecule type" value="Genomic_DNA"/>
</dbReference>
<dbReference type="HOGENOM" id="CLU_472237_0_0_3"/>
<evidence type="ECO:0008006" key="4">
    <source>
        <dbReference type="Google" id="ProtNLM"/>
    </source>
</evidence>
<dbReference type="RefSeq" id="WP_012166713.1">
    <property type="nucleotide sequence ID" value="NC_009926.1"/>
</dbReference>
<feature type="compositionally biased region" description="Polar residues" evidence="1">
    <location>
        <begin position="502"/>
        <end position="521"/>
    </location>
</feature>
<geneLocation type="plasmid" evidence="2 3">
    <name>pREB1</name>
</geneLocation>
<accession>A8ZKL7</accession>
<proteinExistence type="predicted"/>
<evidence type="ECO:0000313" key="2">
    <source>
        <dbReference type="EMBL" id="ABW31717.1"/>
    </source>
</evidence>
<dbReference type="Proteomes" id="UP000000268">
    <property type="component" value="Plasmid pREB1"/>
</dbReference>
<organism evidence="2 3">
    <name type="scientific">Acaryochloris marina (strain MBIC 11017)</name>
    <dbReference type="NCBI Taxonomy" id="329726"/>
    <lineage>
        <taxon>Bacteria</taxon>
        <taxon>Bacillati</taxon>
        <taxon>Cyanobacteriota</taxon>
        <taxon>Cyanophyceae</taxon>
        <taxon>Acaryochloridales</taxon>
        <taxon>Acaryochloridaceae</taxon>
        <taxon>Acaryochloris</taxon>
    </lineage>
</organism>
<sequence length="577" mass="66711">MKTIEFPLYLDSSQQVKVTDWMDILKHVYNRGIALLEWRQFYNRLQKVREVDPEYNIPVQLNVNRLGGEWSMSCECRIKTRLDKSKSWDEANIEHRPACTLVKPHWLTVPLIAGFSPVDLRKSFARKRYKNLGDIPQVYVNDFIGLVVFKAWANYLDQTRPEIKRPRYKGKYARVNTIPCESFRSLVKIDFATDHLQLPGLGWISVPALSTRLKSVMDRQRLHMEQHPDHYPELAKKLIERNALLRVAHWLEQGVPMPEEVFGDIKKAIKHAEHAIEKTGNVSFAITKLRELAIKRELNQAINDLCTPGVFRICRKADKFYLQITVRSVVNQGNPRPEPIGLDMGLNLLCHTTNGVKVKHPDLSQLTNKINRLKQKQSKMKLGSQNWHRIQKKISLAEQRKTRAKRSRQHYIAGWLVDANQNMAIKKFSHKDVVARPLPRPSKKTEQYLKNGREEQRIINNQVREAALGQFTSFIQLKAADRENHVIEFIECDSSATPNEILETSSFHSGGPQSEKAQNLQRTREGGRVTTTTREESESNSSTTRRLKQAPLLVNPAQSPKPFKRLRRMPQAERKVL</sequence>
<dbReference type="AlphaFoldDB" id="A8ZKL7"/>
<dbReference type="KEGG" id="amr:AM1_A0214"/>
<keyword evidence="2" id="KW-0614">Plasmid</keyword>
<protein>
    <recommendedName>
        <fullName evidence="4">Transposase</fullName>
    </recommendedName>
</protein>
<name>A8ZKL7_ACAM1</name>
<gene>
    <name evidence="2" type="ordered locus">AM1_A0214</name>
</gene>
<evidence type="ECO:0000313" key="3">
    <source>
        <dbReference type="Proteomes" id="UP000000268"/>
    </source>
</evidence>
<feature type="compositionally biased region" description="Basic and acidic residues" evidence="1">
    <location>
        <begin position="522"/>
        <end position="537"/>
    </location>
</feature>
<feature type="region of interest" description="Disordered" evidence="1">
    <location>
        <begin position="502"/>
        <end position="577"/>
    </location>
</feature>